<name>A0A6J8EI56_MYTCO</name>
<evidence type="ECO:0000256" key="1">
    <source>
        <dbReference type="SAM" id="MobiDB-lite"/>
    </source>
</evidence>
<feature type="compositionally biased region" description="Basic and acidic residues" evidence="1">
    <location>
        <begin position="1"/>
        <end position="46"/>
    </location>
</feature>
<feature type="compositionally biased region" description="Basic and acidic residues" evidence="1">
    <location>
        <begin position="70"/>
        <end position="87"/>
    </location>
</feature>
<feature type="compositionally biased region" description="Polar residues" evidence="1">
    <location>
        <begin position="272"/>
        <end position="281"/>
    </location>
</feature>
<keyword evidence="4" id="KW-1185">Reference proteome</keyword>
<reference evidence="3 4" key="1">
    <citation type="submission" date="2020-06" db="EMBL/GenBank/DDBJ databases">
        <authorList>
            <person name="Li R."/>
            <person name="Bekaert M."/>
        </authorList>
    </citation>
    <scope>NUCLEOTIDE SEQUENCE [LARGE SCALE GENOMIC DNA]</scope>
    <source>
        <strain evidence="4">wild</strain>
    </source>
</reference>
<dbReference type="InterPro" id="IPR037238">
    <property type="entry name" value="YbiA-like_sf"/>
</dbReference>
<gene>
    <name evidence="3" type="ORF">MCOR_51922</name>
</gene>
<feature type="compositionally biased region" description="Basic and acidic residues" evidence="1">
    <location>
        <begin position="102"/>
        <end position="118"/>
    </location>
</feature>
<dbReference type="AlphaFoldDB" id="A0A6J8EI56"/>
<protein>
    <recommendedName>
        <fullName evidence="2">NADAR domain-containing protein</fullName>
    </recommendedName>
</protein>
<feature type="domain" description="NADAR" evidence="2">
    <location>
        <begin position="491"/>
        <end position="634"/>
    </location>
</feature>
<feature type="compositionally biased region" description="Basic and acidic residues" evidence="1">
    <location>
        <begin position="195"/>
        <end position="224"/>
    </location>
</feature>
<dbReference type="SUPFAM" id="SSF143990">
    <property type="entry name" value="YbiA-like"/>
    <property type="match status" value="1"/>
</dbReference>
<feature type="region of interest" description="Disordered" evidence="1">
    <location>
        <begin position="1"/>
        <end position="445"/>
    </location>
</feature>
<evidence type="ECO:0000313" key="4">
    <source>
        <dbReference type="Proteomes" id="UP000507470"/>
    </source>
</evidence>
<feature type="compositionally biased region" description="Low complexity" evidence="1">
    <location>
        <begin position="350"/>
        <end position="360"/>
    </location>
</feature>
<accession>A0A6J8EI56</accession>
<feature type="compositionally biased region" description="Basic and acidic residues" evidence="1">
    <location>
        <begin position="409"/>
        <end position="430"/>
    </location>
</feature>
<dbReference type="InterPro" id="IPR012816">
    <property type="entry name" value="NADAR"/>
</dbReference>
<dbReference type="Gene3D" id="1.10.357.40">
    <property type="entry name" value="YbiA-like"/>
    <property type="match status" value="1"/>
</dbReference>
<dbReference type="NCBIfam" id="TIGR02464">
    <property type="entry name" value="ribofla_fusion"/>
    <property type="match status" value="1"/>
</dbReference>
<feature type="compositionally biased region" description="Basic and acidic residues" evidence="1">
    <location>
        <begin position="127"/>
        <end position="139"/>
    </location>
</feature>
<organism evidence="3 4">
    <name type="scientific">Mytilus coruscus</name>
    <name type="common">Sea mussel</name>
    <dbReference type="NCBI Taxonomy" id="42192"/>
    <lineage>
        <taxon>Eukaryota</taxon>
        <taxon>Metazoa</taxon>
        <taxon>Spiralia</taxon>
        <taxon>Lophotrochozoa</taxon>
        <taxon>Mollusca</taxon>
        <taxon>Bivalvia</taxon>
        <taxon>Autobranchia</taxon>
        <taxon>Pteriomorphia</taxon>
        <taxon>Mytilida</taxon>
        <taxon>Mytiloidea</taxon>
        <taxon>Mytilidae</taxon>
        <taxon>Mytilinae</taxon>
        <taxon>Mytilus</taxon>
    </lineage>
</organism>
<dbReference type="Proteomes" id="UP000507470">
    <property type="component" value="Unassembled WGS sequence"/>
</dbReference>
<proteinExistence type="predicted"/>
<dbReference type="CDD" id="cd15457">
    <property type="entry name" value="NADAR"/>
    <property type="match status" value="1"/>
</dbReference>
<dbReference type="Pfam" id="PF08719">
    <property type="entry name" value="NADAR"/>
    <property type="match status" value="1"/>
</dbReference>
<feature type="compositionally biased region" description="Basic and acidic residues" evidence="1">
    <location>
        <begin position="234"/>
        <end position="252"/>
    </location>
</feature>
<evidence type="ECO:0000313" key="3">
    <source>
        <dbReference type="EMBL" id="CAC5419606.1"/>
    </source>
</evidence>
<feature type="compositionally biased region" description="Basic and acidic residues" evidence="1">
    <location>
        <begin position="282"/>
        <end position="318"/>
    </location>
</feature>
<dbReference type="EMBL" id="CACVKT020009046">
    <property type="protein sequence ID" value="CAC5419606.1"/>
    <property type="molecule type" value="Genomic_DNA"/>
</dbReference>
<feature type="compositionally biased region" description="Basic and acidic residues" evidence="1">
    <location>
        <begin position="260"/>
        <end position="270"/>
    </location>
</feature>
<dbReference type="OrthoDB" id="206452at2759"/>
<evidence type="ECO:0000259" key="2">
    <source>
        <dbReference type="Pfam" id="PF08719"/>
    </source>
</evidence>
<sequence length="642" mass="74258">MGTKRQRDSNEDDINKESQRAESKRQEKMDHYLTKKDSTQINREKSQVNSGEETEVTKEKNSKYDIPIPDVKKSDKSEKEKSEDEIKSKHKQALDTESTEMPSKRMKIDEDSTVKDKNLITNYVEYVSKDKHRTNEESRNTSSDNFSVSHKEPSKKPKKNKKDKKSKHSHKHSHKHRSESDKKSKHSGSHKERKSHRDSNEHENEPNQQRLDKEKKFKHSHADSSESEENSPYSHRDSEKKAQDSHTDRIPKTDATYPQRDSEIHSERSHRSFYSSDSETSPSKERCSHRDIPEKTSNRSDKKTEKGCGFKSRERKESGGTPKHSSNCSKNDEYVPSSKRHEDSSKHSHSSYSGTEGSSKGKSKEDKVIVQSRKRHSGHIETSPSIDKSYPSEKMARHSLKCESTPETPELHLEKGKSKSPKKSERKSEETTDSSNTDLKEKHRNNINILIESMKEEKRFKNSAERIRHLVHTDKLITTRDDFVFFFGMVSPFSQFHAANFKVQNIMYRCAEQYMMHQKAVLFGDKEIAKKIMEETKPLKMKRLGRKVRNFDAVKWGDECIEVVKSGNIAKFSQNYLLEQSLFATHPKIMAEASPRDCLWGIGLGASNAKAWNVRSWRGKNLLGYTLMDVREILMRAKGLIK</sequence>
<feature type="compositionally biased region" description="Basic residues" evidence="1">
    <location>
        <begin position="156"/>
        <end position="194"/>
    </location>
</feature>